<dbReference type="SMART" id="SM00867">
    <property type="entry name" value="YceI"/>
    <property type="match status" value="1"/>
</dbReference>
<dbReference type="KEGG" id="afx:JZ786_02130"/>
<accession>A0A9X7W0D7</accession>
<name>A0A9X7W0D7_9BACL</name>
<dbReference type="PANTHER" id="PTHR34406">
    <property type="entry name" value="PROTEIN YCEI"/>
    <property type="match status" value="1"/>
</dbReference>
<feature type="domain" description="Lipid/polyisoprenoid-binding YceI-like" evidence="2">
    <location>
        <begin position="5"/>
        <end position="174"/>
    </location>
</feature>
<dbReference type="Gene3D" id="2.40.128.110">
    <property type="entry name" value="Lipid/polyisoprenoid-binding, YceI-like"/>
    <property type="match status" value="1"/>
</dbReference>
<dbReference type="Proteomes" id="UP000663505">
    <property type="component" value="Chromosome"/>
</dbReference>
<dbReference type="InterPro" id="IPR036761">
    <property type="entry name" value="TTHA0802/YceI-like_sf"/>
</dbReference>
<dbReference type="AlphaFoldDB" id="A0A9X7W0D7"/>
<proteinExistence type="inferred from homology"/>
<protein>
    <submittedName>
        <fullName evidence="3">Polyisoprenoid-binding protein</fullName>
    </submittedName>
</protein>
<reference evidence="3 4" key="1">
    <citation type="submission" date="2021-02" db="EMBL/GenBank/DDBJ databases">
        <title>Alicyclobacillus curvatus sp. nov. and Alicyclobacillus mengziensis sp. nov., two acidophilic bacteria isolated from acid mine drainage.</title>
        <authorList>
            <person name="Huang Y."/>
        </authorList>
    </citation>
    <scope>NUCLEOTIDE SEQUENCE [LARGE SCALE GENOMIC DNA]</scope>
    <source>
        <strain evidence="3 4">S30H14</strain>
    </source>
</reference>
<evidence type="ECO:0000313" key="4">
    <source>
        <dbReference type="Proteomes" id="UP000663505"/>
    </source>
</evidence>
<evidence type="ECO:0000259" key="2">
    <source>
        <dbReference type="SMART" id="SM00867"/>
    </source>
</evidence>
<dbReference type="SUPFAM" id="SSF101874">
    <property type="entry name" value="YceI-like"/>
    <property type="match status" value="1"/>
</dbReference>
<dbReference type="InterPro" id="IPR007372">
    <property type="entry name" value="Lipid/polyisoprenoid-bd_YceI"/>
</dbReference>
<gene>
    <name evidence="3" type="ORF">JZ786_02130</name>
</gene>
<evidence type="ECO:0000256" key="1">
    <source>
        <dbReference type="ARBA" id="ARBA00008812"/>
    </source>
</evidence>
<dbReference type="Pfam" id="PF04264">
    <property type="entry name" value="YceI"/>
    <property type="match status" value="1"/>
</dbReference>
<dbReference type="RefSeq" id="WP_206657205.1">
    <property type="nucleotide sequence ID" value="NZ_CP071182.1"/>
</dbReference>
<dbReference type="EMBL" id="CP071182">
    <property type="protein sequence ID" value="QSO47862.1"/>
    <property type="molecule type" value="Genomic_DNA"/>
</dbReference>
<sequence length="176" mass="19287">MATVNWTLDKAHSDVGFSVRHMMISNVRGHFNDFEASVTSDDTDLTSAKISVSIDPKSIDTRSEDRDNHLRSADFFKVEEYPRITFESTRLVHKGGDNYVVEGNLSIIGTTKPVTLDCEIQGPAKDPWGNEKIGVVATGKLNRADFGLTWNAALEAGGVLVGDTVKLDIELQFSKG</sequence>
<keyword evidence="4" id="KW-1185">Reference proteome</keyword>
<organism evidence="3 4">
    <name type="scientific">Alicyclobacillus mengziensis</name>
    <dbReference type="NCBI Taxonomy" id="2931921"/>
    <lineage>
        <taxon>Bacteria</taxon>
        <taxon>Bacillati</taxon>
        <taxon>Bacillota</taxon>
        <taxon>Bacilli</taxon>
        <taxon>Bacillales</taxon>
        <taxon>Alicyclobacillaceae</taxon>
        <taxon>Alicyclobacillus</taxon>
    </lineage>
</organism>
<evidence type="ECO:0000313" key="3">
    <source>
        <dbReference type="EMBL" id="QSO47862.1"/>
    </source>
</evidence>
<dbReference type="PANTHER" id="PTHR34406:SF1">
    <property type="entry name" value="PROTEIN YCEI"/>
    <property type="match status" value="1"/>
</dbReference>
<comment type="similarity">
    <text evidence="1">Belongs to the UPF0312 family.</text>
</comment>